<accession>A0AAV5GTS1</accession>
<organism evidence="2 3">
    <name type="scientific">Rhodotorula paludigena</name>
    <dbReference type="NCBI Taxonomy" id="86838"/>
    <lineage>
        <taxon>Eukaryota</taxon>
        <taxon>Fungi</taxon>
        <taxon>Dikarya</taxon>
        <taxon>Basidiomycota</taxon>
        <taxon>Pucciniomycotina</taxon>
        <taxon>Microbotryomycetes</taxon>
        <taxon>Sporidiobolales</taxon>
        <taxon>Sporidiobolaceae</taxon>
        <taxon>Rhodotorula</taxon>
    </lineage>
</organism>
<evidence type="ECO:0000313" key="2">
    <source>
        <dbReference type="EMBL" id="GJN92772.1"/>
    </source>
</evidence>
<dbReference type="InterPro" id="IPR011009">
    <property type="entry name" value="Kinase-like_dom_sf"/>
</dbReference>
<dbReference type="Proteomes" id="UP001342314">
    <property type="component" value="Unassembled WGS sequence"/>
</dbReference>
<name>A0AAV5GTS1_9BASI</name>
<dbReference type="AlphaFoldDB" id="A0AAV5GTS1"/>
<keyword evidence="3" id="KW-1185">Reference proteome</keyword>
<evidence type="ECO:0000313" key="3">
    <source>
        <dbReference type="Proteomes" id="UP001342314"/>
    </source>
</evidence>
<dbReference type="Gene3D" id="1.10.510.10">
    <property type="entry name" value="Transferase(Phosphotransferase) domain 1"/>
    <property type="match status" value="1"/>
</dbReference>
<feature type="domain" description="Aminoglycoside phosphotransferase" evidence="1">
    <location>
        <begin position="243"/>
        <end position="293"/>
    </location>
</feature>
<evidence type="ECO:0000259" key="1">
    <source>
        <dbReference type="Pfam" id="PF01636"/>
    </source>
</evidence>
<dbReference type="InterPro" id="IPR002575">
    <property type="entry name" value="Aminoglycoside_PTrfase"/>
</dbReference>
<protein>
    <recommendedName>
        <fullName evidence="1">Aminoglycoside phosphotransferase domain-containing protein</fullName>
    </recommendedName>
</protein>
<dbReference type="EMBL" id="BQKY01000012">
    <property type="protein sequence ID" value="GJN92772.1"/>
    <property type="molecule type" value="Genomic_DNA"/>
</dbReference>
<sequence>MQARWFMYRFLDAMRALFRLINEIVEPDEPRAEERGQQAMVAKNTLAQLSQPGGEALTGFYFDACAGTVTTIHPLFSRPALPPLLQRAQCYLLVVGRFLPHESPSRFYSLLHAFLPFDTQVRNLAAQLALVPGLEEQLAQAGLTVHPPEDAYWARELDAGRTADVCPAAIDNYRFIIKYCLERSAEDDYWGEDKIYSCIAEKAPWLAPFFVGLFTRHDPVDGSRLALVVERWGQSLKSFDLEKDERLAIFKLLEQLHTVIGVIHGAFRPDNVVVDSGSRVFKLIDFGRSTWHDCPGTTTCEELAYARFDLKLHGD</sequence>
<dbReference type="SUPFAM" id="SSF56112">
    <property type="entry name" value="Protein kinase-like (PK-like)"/>
    <property type="match status" value="1"/>
</dbReference>
<reference evidence="2 3" key="1">
    <citation type="submission" date="2021-12" db="EMBL/GenBank/DDBJ databases">
        <title>High titer production of polyol ester of fatty acids by Rhodotorula paludigena BS15 towards product separation-free biomass refinery.</title>
        <authorList>
            <person name="Mano J."/>
            <person name="Ono H."/>
            <person name="Tanaka T."/>
            <person name="Naito K."/>
            <person name="Sushida H."/>
            <person name="Ike M."/>
            <person name="Tokuyasu K."/>
            <person name="Kitaoka M."/>
        </authorList>
    </citation>
    <scope>NUCLEOTIDE SEQUENCE [LARGE SCALE GENOMIC DNA]</scope>
    <source>
        <strain evidence="2 3">BS15</strain>
    </source>
</reference>
<gene>
    <name evidence="2" type="ORF">Rhopal_005810-T1</name>
</gene>
<dbReference type="Pfam" id="PF01636">
    <property type="entry name" value="APH"/>
    <property type="match status" value="1"/>
</dbReference>
<proteinExistence type="predicted"/>
<comment type="caution">
    <text evidence="2">The sequence shown here is derived from an EMBL/GenBank/DDBJ whole genome shotgun (WGS) entry which is preliminary data.</text>
</comment>